<comment type="caution">
    <text evidence="1">The sequence shown here is derived from an EMBL/GenBank/DDBJ whole genome shotgun (WGS) entry which is preliminary data.</text>
</comment>
<protein>
    <submittedName>
        <fullName evidence="1">Uncharacterized protein</fullName>
    </submittedName>
</protein>
<evidence type="ECO:0000313" key="1">
    <source>
        <dbReference type="EMBL" id="SDO13477.1"/>
    </source>
</evidence>
<reference evidence="2" key="1">
    <citation type="submission" date="2016-10" db="EMBL/GenBank/DDBJ databases">
        <authorList>
            <person name="de Groot N.N."/>
        </authorList>
    </citation>
    <scope>NUCLEOTIDE SEQUENCE [LARGE SCALE GENOMIC DNA]</scope>
    <source>
        <strain evidence="2">BP1-145</strain>
    </source>
</reference>
<sequence>MALYNLSNPYDRQKFKEMANKMVLAQEYVELKKKHTQRSMAQNSYLHLLLGYFASEFGYTLEEVKFDLFKKHCNPDIFIRQRKNKRGYEIKYVRSSTELDKAEMTTAIERFRNYSASQCGLYLPEPNEHEAIFFAQQQVEQYQNYV</sequence>
<evidence type="ECO:0000313" key="2">
    <source>
        <dbReference type="Proteomes" id="UP000199134"/>
    </source>
</evidence>
<dbReference type="SUPFAM" id="SSF103370">
    <property type="entry name" value="NinB"/>
    <property type="match status" value="1"/>
</dbReference>
<proteinExistence type="predicted"/>
<dbReference type="Proteomes" id="UP000199134">
    <property type="component" value="Unassembled WGS sequence"/>
</dbReference>
<dbReference type="Gene3D" id="1.10.3790.10">
    <property type="entry name" value="NinB"/>
    <property type="match status" value="1"/>
</dbReference>
<name>A0A1H0H2V4_9BACT</name>
<dbReference type="EMBL" id="FNIW01000010">
    <property type="protein sequence ID" value="SDO13477.1"/>
    <property type="molecule type" value="Genomic_DNA"/>
</dbReference>
<gene>
    <name evidence="1" type="ORF">SAMN04487900_11096</name>
</gene>
<accession>A0A1H0H2V4</accession>
<dbReference type="AlphaFoldDB" id="A0A1H0H2V4"/>
<organism evidence="1 2">
    <name type="scientific">Prevotella communis</name>
    <dbReference type="NCBI Taxonomy" id="2913614"/>
    <lineage>
        <taxon>Bacteria</taxon>
        <taxon>Pseudomonadati</taxon>
        <taxon>Bacteroidota</taxon>
        <taxon>Bacteroidia</taxon>
        <taxon>Bacteroidales</taxon>
        <taxon>Prevotellaceae</taxon>
        <taxon>Prevotella</taxon>
    </lineage>
</organism>
<dbReference type="OrthoDB" id="1071220at2"/>
<dbReference type="InterPro" id="IPR036619">
    <property type="entry name" value="NinB_sf"/>
</dbReference>
<dbReference type="RefSeq" id="WP_091853608.1">
    <property type="nucleotide sequence ID" value="NZ_FNIW01000010.1"/>
</dbReference>